<sequence length="736" mass="80671">MRSFIGAVKVMARVIKHCSALLAPLDNAIAGKTSQDNIDWTEELHCAFSKVKECLSSSRSIILPRPDDQLWIVSDGAVRRPGIAATLYVMRKDKLALAGFFSAKLRDHQLTWLPCEVEALAIAAAVKHFGPYIIQSTNKACVLTDSKPCVQAYEKLCRGEFSASPRVSTFLSTASRFHVSIRHVAGAAILPSDFASRNPPDCADIACQVCSFVQRTQDSVVRLLSSDDILAGRTRLPFTSRAAWRSLQSECPDLRRTHAHLTQGTRPSKKLTNIKDVKRYLSMATIASDGLLIVRREEPLSPCRECIIVPRQVLDGLVTALHLQLSHPSANQLRKTISRYFFALDLDKAVLRVTEGCHACTALRHTPQVVIEQSSTAPPAVVGVTFAADIMKRARQLVLVLRECVTSYTVSMLVDDESRQTLRDGLVRLCVELRPLDGPFAVIRTDPAPAFKALATDSLLAQHRISLELGRAKNPNKNPVAEKAVQELGEELLRQQPRGGPISPRLLAVATAYLNSRLRSRGLSAREMWTQRDQFTCTQLPLADEELIRLQHEKRAKNHAHSEHSKAPRGKSLAPPSVDVGDLVYLHADRNKACSRDRYLVVSVEGLWCGLRKFAGSQLRDFTYRVKLSDCYKVPVASPDTVRPSEGGVASDEDCPLPPDAPPQAPTIPSEIASVPTPAGPGGSCPVLGWQLPAATAPPEDPGPPCTDPDSAPSSPRRGTRLRRPPPHLGDYVVDF</sequence>
<dbReference type="SUPFAM" id="SSF53098">
    <property type="entry name" value="Ribonuclease H-like"/>
    <property type="match status" value="1"/>
</dbReference>
<dbReference type="Gene3D" id="3.30.70.270">
    <property type="match status" value="1"/>
</dbReference>
<dbReference type="InterPro" id="IPR001584">
    <property type="entry name" value="Integrase_cat-core"/>
</dbReference>
<dbReference type="PROSITE" id="PS50994">
    <property type="entry name" value="INTEGRASE"/>
    <property type="match status" value="1"/>
</dbReference>
<feature type="region of interest" description="Disordered" evidence="2">
    <location>
        <begin position="637"/>
        <end position="736"/>
    </location>
</feature>
<reference evidence="4 5" key="1">
    <citation type="submission" date="2024-09" db="EMBL/GenBank/DDBJ databases">
        <title>A chromosome-level genome assembly of Gray's grenadier anchovy, Coilia grayii.</title>
        <authorList>
            <person name="Fu Z."/>
        </authorList>
    </citation>
    <scope>NUCLEOTIDE SEQUENCE [LARGE SCALE GENOMIC DNA]</scope>
    <source>
        <strain evidence="4">G4</strain>
        <tissue evidence="4">Muscle</tissue>
    </source>
</reference>
<name>A0ABD1KVL0_9TELE</name>
<dbReference type="InterPro" id="IPR050951">
    <property type="entry name" value="Retrovirus_Pol_polyprotein"/>
</dbReference>
<dbReference type="Gene3D" id="3.30.420.10">
    <property type="entry name" value="Ribonuclease H-like superfamily/Ribonuclease H"/>
    <property type="match status" value="1"/>
</dbReference>
<feature type="compositionally biased region" description="Pro residues" evidence="2">
    <location>
        <begin position="656"/>
        <end position="666"/>
    </location>
</feature>
<dbReference type="AlphaFoldDB" id="A0ABD1KVL0"/>
<keyword evidence="1" id="KW-0511">Multifunctional enzyme</keyword>
<protein>
    <recommendedName>
        <fullName evidence="3">Integrase catalytic domain-containing protein</fullName>
    </recommendedName>
</protein>
<dbReference type="GO" id="GO:0003824">
    <property type="term" value="F:catalytic activity"/>
    <property type="evidence" value="ECO:0007669"/>
    <property type="project" value="UniProtKB-KW"/>
</dbReference>
<keyword evidence="5" id="KW-1185">Reference proteome</keyword>
<feature type="region of interest" description="Disordered" evidence="2">
    <location>
        <begin position="554"/>
        <end position="574"/>
    </location>
</feature>
<evidence type="ECO:0000256" key="2">
    <source>
        <dbReference type="SAM" id="MobiDB-lite"/>
    </source>
</evidence>
<evidence type="ECO:0000259" key="3">
    <source>
        <dbReference type="PROSITE" id="PS50994"/>
    </source>
</evidence>
<dbReference type="Gene3D" id="1.10.340.70">
    <property type="match status" value="1"/>
</dbReference>
<dbReference type="Pfam" id="PF17919">
    <property type="entry name" value="RT_RNaseH_2"/>
    <property type="match status" value="1"/>
</dbReference>
<organism evidence="4 5">
    <name type="scientific">Coilia grayii</name>
    <name type="common">Gray's grenadier anchovy</name>
    <dbReference type="NCBI Taxonomy" id="363190"/>
    <lineage>
        <taxon>Eukaryota</taxon>
        <taxon>Metazoa</taxon>
        <taxon>Chordata</taxon>
        <taxon>Craniata</taxon>
        <taxon>Vertebrata</taxon>
        <taxon>Euteleostomi</taxon>
        <taxon>Actinopterygii</taxon>
        <taxon>Neopterygii</taxon>
        <taxon>Teleostei</taxon>
        <taxon>Clupei</taxon>
        <taxon>Clupeiformes</taxon>
        <taxon>Clupeoidei</taxon>
        <taxon>Engraulidae</taxon>
        <taxon>Coilinae</taxon>
        <taxon>Coilia</taxon>
    </lineage>
</organism>
<dbReference type="InterPro" id="IPR043128">
    <property type="entry name" value="Rev_trsase/Diguanyl_cyclase"/>
</dbReference>
<comment type="caution">
    <text evidence="4">The sequence shown here is derived from an EMBL/GenBank/DDBJ whole genome shotgun (WGS) entry which is preliminary data.</text>
</comment>
<feature type="compositionally biased region" description="Low complexity" evidence="2">
    <location>
        <begin position="708"/>
        <end position="717"/>
    </location>
</feature>
<evidence type="ECO:0000256" key="1">
    <source>
        <dbReference type="ARBA" id="ARBA00023268"/>
    </source>
</evidence>
<dbReference type="PANTHER" id="PTHR37984:SF5">
    <property type="entry name" value="PROTEIN NYNRIN-LIKE"/>
    <property type="match status" value="1"/>
</dbReference>
<accession>A0ABD1KVL0</accession>
<dbReference type="GO" id="GO:0006259">
    <property type="term" value="P:DNA metabolic process"/>
    <property type="evidence" value="ECO:0007669"/>
    <property type="project" value="UniProtKB-ARBA"/>
</dbReference>
<dbReference type="PANTHER" id="PTHR37984">
    <property type="entry name" value="PROTEIN CBG26694"/>
    <property type="match status" value="1"/>
</dbReference>
<dbReference type="InterPro" id="IPR041577">
    <property type="entry name" value="RT_RNaseH_2"/>
</dbReference>
<proteinExistence type="predicted"/>
<gene>
    <name evidence="4" type="ORF">ACEWY4_000055</name>
</gene>
<dbReference type="InterPro" id="IPR036397">
    <property type="entry name" value="RNaseH_sf"/>
</dbReference>
<evidence type="ECO:0000313" key="5">
    <source>
        <dbReference type="Proteomes" id="UP001591681"/>
    </source>
</evidence>
<feature type="domain" description="Integrase catalytic" evidence="3">
    <location>
        <begin position="374"/>
        <end position="533"/>
    </location>
</feature>
<dbReference type="EMBL" id="JBHFQA010000001">
    <property type="protein sequence ID" value="KAL2103187.1"/>
    <property type="molecule type" value="Genomic_DNA"/>
</dbReference>
<dbReference type="Proteomes" id="UP001591681">
    <property type="component" value="Unassembled WGS sequence"/>
</dbReference>
<dbReference type="InterPro" id="IPR043502">
    <property type="entry name" value="DNA/RNA_pol_sf"/>
</dbReference>
<evidence type="ECO:0000313" key="4">
    <source>
        <dbReference type="EMBL" id="KAL2103187.1"/>
    </source>
</evidence>
<dbReference type="InterPro" id="IPR012337">
    <property type="entry name" value="RNaseH-like_sf"/>
</dbReference>
<dbReference type="SUPFAM" id="SSF56672">
    <property type="entry name" value="DNA/RNA polymerases"/>
    <property type="match status" value="1"/>
</dbReference>